<keyword evidence="4" id="KW-0808">Transferase</keyword>
<dbReference type="EMBL" id="MTEI01000001">
    <property type="protein sequence ID" value="OQW90129.1"/>
    <property type="molecule type" value="Genomic_DNA"/>
</dbReference>
<dbReference type="InterPro" id="IPR013654">
    <property type="entry name" value="PAS_2"/>
</dbReference>
<sequence>MNTKVDIFNCESEPIRFPGAVQPHGALLVLDGQTHLVEAASESCQSILAMAPAAMLGQHVTEFLPAGAVQALLANQDDKLWPLVPLSINSQAWTARSHRNTGGQWLIDIEPPRDGSVPEQMHYLCRRAITHLRSLSDLESIIHAAAQLVKDITGFDRVMVYQFDKDWNGEVLAEACVDHIEPYLGLHFPASDIPAQARELFKSSRLRQISDAAYQPSALIARGDGRAIDLGRSSLRSVSPIHIEYLENMGVSSTLVGSLVVEGVLWGLLSCQHKSGPRYFSAPERDTLGWFCEDLASLIQGRLIRQRRELELDLVMRRRRLVELIRQIDFRILIRQGRSSELLGVVNADGFALQIDDDIQVIGRTPNTQQIKLLQQRRREQPGSPALYSTHSIQKDLQVAQVDGGVAGALFVSVPGKPEVGMIWFRLEQVHTVRWSGNPDQAHVADASGRLSPRQSFAQFLTTVSGTSLPWIPEELASASELGSLIEIELLRERDAFTQTILNSIPAHIAVLDHKGVISTVNEAWNRFAQEPDMERASLGVSYRDVSAAAQGRPSGDDAVAAWAGIEAVLNKELDNFTLDYRGDSANKERWFRMNVYPLIGSGQGVVVAHDDITSRKLAEIQVARLLEEQASILSSDLVGIVKILDRRILWSNNAFNRMLGYNEGELNGCEIRQCYPSDAAYAALGEQVYAVIRQGETFRTELQLMRKDGECGWYAFHAGLLRAGGDEIIGMLIDITERILAEEELAIHRAEVQLGVSRQRLRELVVQNELNRERERKSVAREIHDELGQVLTGLRMSLLLMEMRFCALDPALPKVVADMKALLDRGIGNVRDVVLFLRPAALDMGLKHALESLCNEFSKNAGLSFDLDLPKLDIAMDETRSIVVYRIVQESITNTIRHAKASKVGVTLDDADELVLEIHDNGIGFDVEKARELKSFGLLGMRERAIALGGRLDIESSHAQGTTVRLTIPKTTPSEVTPS</sequence>
<dbReference type="GO" id="GO:0009881">
    <property type="term" value="F:photoreceptor activity"/>
    <property type="evidence" value="ECO:0007669"/>
    <property type="project" value="UniProtKB-KW"/>
</dbReference>
<dbReference type="InterPro" id="IPR029016">
    <property type="entry name" value="GAF-like_dom_sf"/>
</dbReference>
<dbReference type="InterPro" id="IPR000700">
    <property type="entry name" value="PAS-assoc_C"/>
</dbReference>
<dbReference type="InterPro" id="IPR000014">
    <property type="entry name" value="PAS"/>
</dbReference>
<evidence type="ECO:0000256" key="5">
    <source>
        <dbReference type="ARBA" id="ARBA00022777"/>
    </source>
</evidence>
<reference evidence="12 13" key="1">
    <citation type="submission" date="2017-01" db="EMBL/GenBank/DDBJ databases">
        <title>Novel large sulfur bacteria in the metagenomes of groundwater-fed chemosynthetic microbial mats in the Lake Huron basin.</title>
        <authorList>
            <person name="Sharrar A.M."/>
            <person name="Flood B.E."/>
            <person name="Bailey J.V."/>
            <person name="Jones D.S."/>
            <person name="Biddanda B."/>
            <person name="Ruberg S.A."/>
            <person name="Marcus D.N."/>
            <person name="Dick G.J."/>
        </authorList>
    </citation>
    <scope>NUCLEOTIDE SEQUENCE [LARGE SCALE GENOMIC DNA]</scope>
    <source>
        <strain evidence="12">A7</strain>
    </source>
</reference>
<keyword evidence="3" id="KW-0716">Sensory transduction</keyword>
<evidence type="ECO:0000256" key="3">
    <source>
        <dbReference type="ARBA" id="ARBA00022606"/>
    </source>
</evidence>
<dbReference type="Gene3D" id="3.30.565.10">
    <property type="entry name" value="Histidine kinase-like ATPase, C-terminal domain"/>
    <property type="match status" value="1"/>
</dbReference>
<dbReference type="Pfam" id="PF01590">
    <property type="entry name" value="GAF"/>
    <property type="match status" value="1"/>
</dbReference>
<evidence type="ECO:0000259" key="10">
    <source>
        <dbReference type="PROSITE" id="PS50109"/>
    </source>
</evidence>
<feature type="domain" description="Phytochrome chromophore attachment site" evidence="9">
    <location>
        <begin position="137"/>
        <end position="297"/>
    </location>
</feature>
<dbReference type="InterPro" id="IPR011712">
    <property type="entry name" value="Sig_transdc_His_kin_sub3_dim/P"/>
</dbReference>
<dbReference type="Pfam" id="PF02518">
    <property type="entry name" value="HATPase_c"/>
    <property type="match status" value="1"/>
</dbReference>
<dbReference type="CDD" id="cd00130">
    <property type="entry name" value="PAS"/>
    <property type="match status" value="1"/>
</dbReference>
<gene>
    <name evidence="12" type="ORF">BWK72_02630</name>
</gene>
<dbReference type="InterPro" id="IPR005467">
    <property type="entry name" value="His_kinase_dom"/>
</dbReference>
<dbReference type="InterPro" id="IPR035965">
    <property type="entry name" value="PAS-like_dom_sf"/>
</dbReference>
<dbReference type="PRINTS" id="PR01033">
    <property type="entry name" value="PHYTOCHROME"/>
</dbReference>
<dbReference type="PANTHER" id="PTHR24421">
    <property type="entry name" value="NITRATE/NITRITE SENSOR PROTEIN NARX-RELATED"/>
    <property type="match status" value="1"/>
</dbReference>
<organism evidence="12 13">
    <name type="scientific">Rhodoferax ferrireducens</name>
    <dbReference type="NCBI Taxonomy" id="192843"/>
    <lineage>
        <taxon>Bacteria</taxon>
        <taxon>Pseudomonadati</taxon>
        <taxon>Pseudomonadota</taxon>
        <taxon>Betaproteobacteria</taxon>
        <taxon>Burkholderiales</taxon>
        <taxon>Comamonadaceae</taxon>
        <taxon>Rhodoferax</taxon>
    </lineage>
</organism>
<keyword evidence="7" id="KW-0902">Two-component regulatory system</keyword>
<evidence type="ECO:0000313" key="13">
    <source>
        <dbReference type="Proteomes" id="UP000192505"/>
    </source>
</evidence>
<dbReference type="InterPro" id="IPR050482">
    <property type="entry name" value="Sensor_HK_TwoCompSys"/>
</dbReference>
<evidence type="ECO:0000256" key="4">
    <source>
        <dbReference type="ARBA" id="ARBA00022679"/>
    </source>
</evidence>
<protein>
    <recommendedName>
        <fullName evidence="14">Multi-sensor signal transduction histidine kinase</fullName>
    </recommendedName>
</protein>
<dbReference type="Gene3D" id="3.30.450.270">
    <property type="match status" value="1"/>
</dbReference>
<comment type="similarity">
    <text evidence="1">In the N-terminal section; belongs to the phytochrome family.</text>
</comment>
<dbReference type="PROSITE" id="PS50046">
    <property type="entry name" value="PHYTOCHROME_2"/>
    <property type="match status" value="1"/>
</dbReference>
<feature type="domain" description="Histidine kinase" evidence="10">
    <location>
        <begin position="783"/>
        <end position="973"/>
    </location>
</feature>
<evidence type="ECO:0000256" key="2">
    <source>
        <dbReference type="ARBA" id="ARBA00022543"/>
    </source>
</evidence>
<evidence type="ECO:0008006" key="14">
    <source>
        <dbReference type="Google" id="ProtNLM"/>
    </source>
</evidence>
<proteinExistence type="inferred from homology"/>
<dbReference type="InterPro" id="IPR043150">
    <property type="entry name" value="Phytochrome_PHY_sf"/>
</dbReference>
<keyword evidence="6" id="KW-0157">Chromophore</keyword>
<dbReference type="InterPro" id="IPR036890">
    <property type="entry name" value="HATPase_C_sf"/>
</dbReference>
<keyword evidence="5" id="KW-0418">Kinase</keyword>
<dbReference type="PANTHER" id="PTHR24421:SF59">
    <property type="entry name" value="OXYGEN SENSOR HISTIDINE KINASE NREB"/>
    <property type="match status" value="1"/>
</dbReference>
<dbReference type="InterPro" id="IPR016132">
    <property type="entry name" value="Phyto_chromo_attachment"/>
</dbReference>
<dbReference type="GO" id="GO:0016020">
    <property type="term" value="C:membrane"/>
    <property type="evidence" value="ECO:0007669"/>
    <property type="project" value="InterPro"/>
</dbReference>
<evidence type="ECO:0000259" key="9">
    <source>
        <dbReference type="PROSITE" id="PS50046"/>
    </source>
</evidence>
<dbReference type="Gene3D" id="3.30.450.40">
    <property type="match status" value="1"/>
</dbReference>
<dbReference type="GO" id="GO:0000155">
    <property type="term" value="F:phosphorelay sensor kinase activity"/>
    <property type="evidence" value="ECO:0007669"/>
    <property type="project" value="InterPro"/>
</dbReference>
<dbReference type="SMART" id="SM00065">
    <property type="entry name" value="GAF"/>
    <property type="match status" value="1"/>
</dbReference>
<evidence type="ECO:0000256" key="1">
    <source>
        <dbReference type="ARBA" id="ARBA00006402"/>
    </source>
</evidence>
<dbReference type="SUPFAM" id="SSF55781">
    <property type="entry name" value="GAF domain-like"/>
    <property type="match status" value="2"/>
</dbReference>
<dbReference type="InterPro" id="IPR003594">
    <property type="entry name" value="HATPase_dom"/>
</dbReference>
<dbReference type="GO" id="GO:0009584">
    <property type="term" value="P:detection of visible light"/>
    <property type="evidence" value="ECO:0007669"/>
    <property type="project" value="InterPro"/>
</dbReference>
<dbReference type="InterPro" id="IPR003018">
    <property type="entry name" value="GAF"/>
</dbReference>
<dbReference type="GO" id="GO:0046983">
    <property type="term" value="F:protein dimerization activity"/>
    <property type="evidence" value="ECO:0007669"/>
    <property type="project" value="InterPro"/>
</dbReference>
<dbReference type="SMART" id="SM00086">
    <property type="entry name" value="PAC"/>
    <property type="match status" value="1"/>
</dbReference>
<dbReference type="SUPFAM" id="SSF55874">
    <property type="entry name" value="ATPase domain of HSP90 chaperone/DNA topoisomerase II/histidine kinase"/>
    <property type="match status" value="1"/>
</dbReference>
<dbReference type="SMART" id="SM00387">
    <property type="entry name" value="HATPase_c"/>
    <property type="match status" value="1"/>
</dbReference>
<dbReference type="CDD" id="cd16917">
    <property type="entry name" value="HATPase_UhpB-NarQ-NarX-like"/>
    <property type="match status" value="1"/>
</dbReference>
<dbReference type="PROSITE" id="PS50109">
    <property type="entry name" value="HIS_KIN"/>
    <property type="match status" value="1"/>
</dbReference>
<dbReference type="InterPro" id="IPR001610">
    <property type="entry name" value="PAC"/>
</dbReference>
<evidence type="ECO:0000256" key="8">
    <source>
        <dbReference type="ARBA" id="ARBA00023170"/>
    </source>
</evidence>
<accession>A0A1W9KZH4</accession>
<name>A0A1W9KZH4_9BURK</name>
<dbReference type="Pfam" id="PF07730">
    <property type="entry name" value="HisKA_3"/>
    <property type="match status" value="1"/>
</dbReference>
<dbReference type="AlphaFoldDB" id="A0A1W9KZH4"/>
<dbReference type="NCBIfam" id="TIGR00229">
    <property type="entry name" value="sensory_box"/>
    <property type="match status" value="1"/>
</dbReference>
<keyword evidence="2" id="KW-0600">Photoreceptor protein</keyword>
<dbReference type="InterPro" id="IPR001294">
    <property type="entry name" value="Phytochrome"/>
</dbReference>
<feature type="domain" description="PAC" evidence="11">
    <location>
        <begin position="699"/>
        <end position="748"/>
    </location>
</feature>
<dbReference type="InterPro" id="IPR013515">
    <property type="entry name" value="Phytochrome_cen-reg"/>
</dbReference>
<comment type="caution">
    <text evidence="12">The sequence shown here is derived from an EMBL/GenBank/DDBJ whole genome shotgun (WGS) entry which is preliminary data.</text>
</comment>
<evidence type="ECO:0000313" key="12">
    <source>
        <dbReference type="EMBL" id="OQW90129.1"/>
    </source>
</evidence>
<dbReference type="SUPFAM" id="SSF55785">
    <property type="entry name" value="PYP-like sensor domain (PAS domain)"/>
    <property type="match status" value="3"/>
</dbReference>
<dbReference type="GO" id="GO:0006355">
    <property type="term" value="P:regulation of DNA-templated transcription"/>
    <property type="evidence" value="ECO:0007669"/>
    <property type="project" value="InterPro"/>
</dbReference>
<dbReference type="Proteomes" id="UP000192505">
    <property type="component" value="Unassembled WGS sequence"/>
</dbReference>
<keyword evidence="8" id="KW-0675">Receptor</keyword>
<evidence type="ECO:0000256" key="6">
    <source>
        <dbReference type="ARBA" id="ARBA00022991"/>
    </source>
</evidence>
<dbReference type="Pfam" id="PF00360">
    <property type="entry name" value="PHY"/>
    <property type="match status" value="1"/>
</dbReference>
<dbReference type="Gene3D" id="3.30.450.20">
    <property type="entry name" value="PAS domain"/>
    <property type="match status" value="3"/>
</dbReference>
<dbReference type="Pfam" id="PF08446">
    <property type="entry name" value="PAS_2"/>
    <property type="match status" value="1"/>
</dbReference>
<dbReference type="Pfam" id="PF13426">
    <property type="entry name" value="PAS_9"/>
    <property type="match status" value="1"/>
</dbReference>
<evidence type="ECO:0000256" key="7">
    <source>
        <dbReference type="ARBA" id="ARBA00023012"/>
    </source>
</evidence>
<evidence type="ECO:0000259" key="11">
    <source>
        <dbReference type="PROSITE" id="PS50113"/>
    </source>
</evidence>
<dbReference type="Gene3D" id="1.20.5.1930">
    <property type="match status" value="1"/>
</dbReference>
<dbReference type="PROSITE" id="PS50113">
    <property type="entry name" value="PAC"/>
    <property type="match status" value="1"/>
</dbReference>